<evidence type="ECO:0000256" key="3">
    <source>
        <dbReference type="ARBA" id="ARBA00022692"/>
    </source>
</evidence>
<protein>
    <recommendedName>
        <fullName evidence="10">Ninjurin-1</fullName>
    </recommendedName>
</protein>
<sequence>MSGMMDIALITANANQLRYLIEFNSKSPTFYFIVILIVISLLIQVGVGMALIFKGRLDIKGKSKDPDAKRINKYVVVGIFLVTIINVFIASFTITGGSSETKS</sequence>
<keyword evidence="9" id="KW-1185">Reference proteome</keyword>
<organism evidence="8 9">
    <name type="scientific">Rhamnusium bicolor</name>
    <dbReference type="NCBI Taxonomy" id="1586634"/>
    <lineage>
        <taxon>Eukaryota</taxon>
        <taxon>Metazoa</taxon>
        <taxon>Ecdysozoa</taxon>
        <taxon>Arthropoda</taxon>
        <taxon>Hexapoda</taxon>
        <taxon>Insecta</taxon>
        <taxon>Pterygota</taxon>
        <taxon>Neoptera</taxon>
        <taxon>Endopterygota</taxon>
        <taxon>Coleoptera</taxon>
        <taxon>Polyphaga</taxon>
        <taxon>Cucujiformia</taxon>
        <taxon>Chrysomeloidea</taxon>
        <taxon>Cerambycidae</taxon>
        <taxon>Lepturinae</taxon>
        <taxon>Rhagiini</taxon>
        <taxon>Rhamnusium</taxon>
    </lineage>
</organism>
<reference evidence="8" key="1">
    <citation type="journal article" date="2023" name="Insect Mol. Biol.">
        <title>Genome sequencing provides insights into the evolution of gene families encoding plant cell wall-degrading enzymes in longhorned beetles.</title>
        <authorList>
            <person name="Shin N.R."/>
            <person name="Okamura Y."/>
            <person name="Kirsch R."/>
            <person name="Pauchet Y."/>
        </authorList>
    </citation>
    <scope>NUCLEOTIDE SEQUENCE</scope>
    <source>
        <strain evidence="8">RBIC_L_NR</strain>
    </source>
</reference>
<feature type="transmembrane region" description="Helical" evidence="7">
    <location>
        <begin position="30"/>
        <end position="53"/>
    </location>
</feature>
<gene>
    <name evidence="8" type="ORF">NQ314_005874</name>
</gene>
<evidence type="ECO:0000256" key="5">
    <source>
        <dbReference type="ARBA" id="ARBA00022989"/>
    </source>
</evidence>
<keyword evidence="6 7" id="KW-0472">Membrane</keyword>
<dbReference type="InterPro" id="IPR007007">
    <property type="entry name" value="Ninjurin"/>
</dbReference>
<dbReference type="GO" id="GO:0042246">
    <property type="term" value="P:tissue regeneration"/>
    <property type="evidence" value="ECO:0007669"/>
    <property type="project" value="InterPro"/>
</dbReference>
<comment type="subcellular location">
    <subcellularLocation>
        <location evidence="1">Membrane</location>
        <topology evidence="1">Multi-pass membrane protein</topology>
    </subcellularLocation>
</comment>
<keyword evidence="3 7" id="KW-0812">Transmembrane</keyword>
<keyword evidence="4" id="KW-0130">Cell adhesion</keyword>
<dbReference type="Proteomes" id="UP001162156">
    <property type="component" value="Unassembled WGS sequence"/>
</dbReference>
<evidence type="ECO:0000256" key="6">
    <source>
        <dbReference type="ARBA" id="ARBA00023136"/>
    </source>
</evidence>
<dbReference type="PANTHER" id="PTHR12316:SF1">
    <property type="entry name" value="NINJURIN-B"/>
    <property type="match status" value="1"/>
</dbReference>
<name>A0AAV8ZEZ2_9CUCU</name>
<evidence type="ECO:0008006" key="10">
    <source>
        <dbReference type="Google" id="ProtNLM"/>
    </source>
</evidence>
<dbReference type="Pfam" id="PF04923">
    <property type="entry name" value="Ninjurin"/>
    <property type="match status" value="1"/>
</dbReference>
<evidence type="ECO:0000256" key="4">
    <source>
        <dbReference type="ARBA" id="ARBA00022889"/>
    </source>
</evidence>
<feature type="transmembrane region" description="Helical" evidence="7">
    <location>
        <begin position="74"/>
        <end position="94"/>
    </location>
</feature>
<dbReference type="GO" id="GO:0007155">
    <property type="term" value="P:cell adhesion"/>
    <property type="evidence" value="ECO:0007669"/>
    <property type="project" value="UniProtKB-KW"/>
</dbReference>
<comment type="similarity">
    <text evidence="2">Belongs to the ninjurin family.</text>
</comment>
<dbReference type="PANTHER" id="PTHR12316">
    <property type="entry name" value="NINJURIN-RELATED"/>
    <property type="match status" value="1"/>
</dbReference>
<comment type="caution">
    <text evidence="8">The sequence shown here is derived from an EMBL/GenBank/DDBJ whole genome shotgun (WGS) entry which is preliminary data.</text>
</comment>
<evidence type="ECO:0000313" key="8">
    <source>
        <dbReference type="EMBL" id="KAJ8961931.1"/>
    </source>
</evidence>
<evidence type="ECO:0000256" key="2">
    <source>
        <dbReference type="ARBA" id="ARBA00008141"/>
    </source>
</evidence>
<dbReference type="EMBL" id="JANEYF010001604">
    <property type="protein sequence ID" value="KAJ8961931.1"/>
    <property type="molecule type" value="Genomic_DNA"/>
</dbReference>
<evidence type="ECO:0000313" key="9">
    <source>
        <dbReference type="Proteomes" id="UP001162156"/>
    </source>
</evidence>
<keyword evidence="5 7" id="KW-1133">Transmembrane helix</keyword>
<evidence type="ECO:0000256" key="7">
    <source>
        <dbReference type="SAM" id="Phobius"/>
    </source>
</evidence>
<accession>A0AAV8ZEZ2</accession>
<proteinExistence type="inferred from homology"/>
<dbReference type="GO" id="GO:0016020">
    <property type="term" value="C:membrane"/>
    <property type="evidence" value="ECO:0007669"/>
    <property type="project" value="UniProtKB-SubCell"/>
</dbReference>
<dbReference type="AlphaFoldDB" id="A0AAV8ZEZ2"/>
<evidence type="ECO:0000256" key="1">
    <source>
        <dbReference type="ARBA" id="ARBA00004141"/>
    </source>
</evidence>